<dbReference type="GeneID" id="63819591"/>
<evidence type="ECO:0000313" key="1">
    <source>
        <dbReference type="EMBL" id="KZT01523.1"/>
    </source>
</evidence>
<name>A0A165BRI5_9APHY</name>
<dbReference type="SUPFAM" id="SSF48403">
    <property type="entry name" value="Ankyrin repeat"/>
    <property type="match status" value="1"/>
</dbReference>
<gene>
    <name evidence="1" type="ORF">LAESUDRAFT_459678</name>
</gene>
<protein>
    <submittedName>
        <fullName evidence="1">Uncharacterized protein</fullName>
    </submittedName>
</protein>
<reference evidence="1 2" key="1">
    <citation type="journal article" date="2016" name="Mol. Biol. Evol.">
        <title>Comparative Genomics of Early-Diverging Mushroom-Forming Fungi Provides Insights into the Origins of Lignocellulose Decay Capabilities.</title>
        <authorList>
            <person name="Nagy L.G."/>
            <person name="Riley R."/>
            <person name="Tritt A."/>
            <person name="Adam C."/>
            <person name="Daum C."/>
            <person name="Floudas D."/>
            <person name="Sun H."/>
            <person name="Yadav J.S."/>
            <person name="Pangilinan J."/>
            <person name="Larsson K.H."/>
            <person name="Matsuura K."/>
            <person name="Barry K."/>
            <person name="Labutti K."/>
            <person name="Kuo R."/>
            <person name="Ohm R.A."/>
            <person name="Bhattacharya S.S."/>
            <person name="Shirouzu T."/>
            <person name="Yoshinaga Y."/>
            <person name="Martin F.M."/>
            <person name="Grigoriev I.V."/>
            <person name="Hibbett D.S."/>
        </authorList>
    </citation>
    <scope>NUCLEOTIDE SEQUENCE [LARGE SCALE GENOMIC DNA]</scope>
    <source>
        <strain evidence="1 2">93-53</strain>
    </source>
</reference>
<accession>A0A165BRI5</accession>
<keyword evidence="2" id="KW-1185">Reference proteome</keyword>
<organism evidence="1 2">
    <name type="scientific">Laetiporus sulphureus 93-53</name>
    <dbReference type="NCBI Taxonomy" id="1314785"/>
    <lineage>
        <taxon>Eukaryota</taxon>
        <taxon>Fungi</taxon>
        <taxon>Dikarya</taxon>
        <taxon>Basidiomycota</taxon>
        <taxon>Agaricomycotina</taxon>
        <taxon>Agaricomycetes</taxon>
        <taxon>Polyporales</taxon>
        <taxon>Laetiporus</taxon>
    </lineage>
</organism>
<dbReference type="STRING" id="1314785.A0A165BRI5"/>
<dbReference type="Gene3D" id="1.25.40.20">
    <property type="entry name" value="Ankyrin repeat-containing domain"/>
    <property type="match status" value="1"/>
</dbReference>
<dbReference type="EMBL" id="KV427663">
    <property type="protein sequence ID" value="KZT01523.1"/>
    <property type="molecule type" value="Genomic_DNA"/>
</dbReference>
<dbReference type="RefSeq" id="XP_040759263.1">
    <property type="nucleotide sequence ID" value="XM_040902560.1"/>
</dbReference>
<dbReference type="AlphaFoldDB" id="A0A165BRI5"/>
<dbReference type="OrthoDB" id="2792537at2759"/>
<dbReference type="Proteomes" id="UP000076871">
    <property type="component" value="Unassembled WGS sequence"/>
</dbReference>
<evidence type="ECO:0000313" key="2">
    <source>
        <dbReference type="Proteomes" id="UP000076871"/>
    </source>
</evidence>
<dbReference type="InParanoid" id="A0A165BRI5"/>
<sequence>MLAMLPRAGKRDAVSRRVVRIATTLVEQHADVNVVMDGCSPLTYACQALQWPLIELLLLHGARLPSRQPSGLFDGLSSRSDSSRFAALVKKIGPVPSRPPRPCPCWSGKPLSKCHAADQHLYPAHFFCPCGSRKSYGYCCSRREFQTYEAWHTGLERIEIRTERPSLDLPAVRVLAQIPNAKELSGMMYNFDGFMNLPPGYQEQNKRMRCAMADRLLALRAVDPGYAYAMKEVDFIPQ</sequence>
<dbReference type="InterPro" id="IPR036770">
    <property type="entry name" value="Ankyrin_rpt-contain_sf"/>
</dbReference>
<proteinExistence type="predicted"/>